<dbReference type="InterPro" id="IPR004443">
    <property type="entry name" value="YjeF_N_dom"/>
</dbReference>
<dbReference type="HAMAP" id="MF_01966">
    <property type="entry name" value="NADHX_epimerase"/>
    <property type="match status" value="1"/>
</dbReference>
<evidence type="ECO:0000256" key="16">
    <source>
        <dbReference type="ARBA" id="ARBA00049209"/>
    </source>
</evidence>
<dbReference type="GO" id="GO:0052855">
    <property type="term" value="F:ADP-dependent NAD(P)H-hydrate dehydratase activity"/>
    <property type="evidence" value="ECO:0007669"/>
    <property type="project" value="UniProtKB-UniRule"/>
</dbReference>
<comment type="function">
    <text evidence="14 19">Bifunctional enzyme that catalyzes the epimerization of the S- and R-forms of NAD(P)HX and the dehydration of the S-form of NAD(P)HX at the expense of ADP, which is converted to AMP. This allows the repair of both epimers of NAD(P)HX, a damaged form of NAD(P)H that is a result of enzymatic or heat-dependent hydration.</text>
</comment>
<dbReference type="HAMAP" id="MF_01965">
    <property type="entry name" value="NADHX_dehydratase"/>
    <property type="match status" value="1"/>
</dbReference>
<comment type="cofactor">
    <cofactor evidence="18 19">
        <name>K(+)</name>
        <dbReference type="ChEBI" id="CHEBI:29103"/>
    </cofactor>
    <text evidence="18 19">Binds 1 potassium ion per subunit.</text>
</comment>
<feature type="binding site" evidence="17">
    <location>
        <begin position="415"/>
        <end position="419"/>
    </location>
    <ligand>
        <name>AMP</name>
        <dbReference type="ChEBI" id="CHEBI:456215"/>
    </ligand>
</feature>
<dbReference type="InterPro" id="IPR029056">
    <property type="entry name" value="Ribokinase-like"/>
</dbReference>
<dbReference type="PROSITE" id="PS01050">
    <property type="entry name" value="YJEF_C_2"/>
    <property type="match status" value="1"/>
</dbReference>
<keyword evidence="13" id="KW-0511">Multifunctional enzyme</keyword>
<evidence type="ECO:0000256" key="3">
    <source>
        <dbReference type="ARBA" id="ARBA00006001"/>
    </source>
</evidence>
<keyword evidence="12 17" id="KW-0456">Lyase</keyword>
<comment type="caution">
    <text evidence="18">Lacks conserved residue(s) required for the propagation of feature annotation.</text>
</comment>
<dbReference type="PROSITE" id="PS51383">
    <property type="entry name" value="YJEF_C_3"/>
    <property type="match status" value="1"/>
</dbReference>
<comment type="similarity">
    <text evidence="17">Belongs to the NnrD/CARKD family.</text>
</comment>
<evidence type="ECO:0000256" key="8">
    <source>
        <dbReference type="ARBA" id="ARBA00022857"/>
    </source>
</evidence>
<feature type="binding site" evidence="18">
    <location>
        <position position="165"/>
    </location>
    <ligand>
        <name>K(+)</name>
        <dbReference type="ChEBI" id="CHEBI:29103"/>
    </ligand>
</feature>
<dbReference type="EC" id="4.2.1.136" evidence="19"/>
<dbReference type="Pfam" id="PF01256">
    <property type="entry name" value="Carb_kinase"/>
    <property type="match status" value="1"/>
</dbReference>
<comment type="caution">
    <text evidence="22">The sequence shown here is derived from an EMBL/GenBank/DDBJ whole genome shotgun (WGS) entry which is preliminary data.</text>
</comment>
<feature type="binding site" evidence="18">
    <location>
        <position position="162"/>
    </location>
    <ligand>
        <name>(6S)-NADPHX</name>
        <dbReference type="ChEBI" id="CHEBI:64076"/>
    </ligand>
</feature>
<dbReference type="SUPFAM" id="SSF53613">
    <property type="entry name" value="Ribokinase-like"/>
    <property type="match status" value="1"/>
</dbReference>
<reference evidence="22" key="2">
    <citation type="submission" date="2020-09" db="EMBL/GenBank/DDBJ databases">
        <authorList>
            <person name="Sun Q."/>
            <person name="Kim S."/>
        </authorList>
    </citation>
    <scope>NUCLEOTIDE SEQUENCE</scope>
    <source>
        <strain evidence="22">KCTC 42590</strain>
    </source>
</reference>
<feature type="domain" description="YjeF C-terminal" evidence="20">
    <location>
        <begin position="232"/>
        <end position="497"/>
    </location>
</feature>
<comment type="catalytic activity">
    <reaction evidence="15 17 19">
        <text>(6S)-NADHX + ADP = AMP + phosphate + NADH + H(+)</text>
        <dbReference type="Rhea" id="RHEA:32223"/>
        <dbReference type="ChEBI" id="CHEBI:15378"/>
        <dbReference type="ChEBI" id="CHEBI:43474"/>
        <dbReference type="ChEBI" id="CHEBI:57945"/>
        <dbReference type="ChEBI" id="CHEBI:64074"/>
        <dbReference type="ChEBI" id="CHEBI:456215"/>
        <dbReference type="ChEBI" id="CHEBI:456216"/>
        <dbReference type="EC" id="4.2.1.136"/>
    </reaction>
</comment>
<name>A0A919AWP2_9PROT</name>
<dbReference type="GO" id="GO:0046872">
    <property type="term" value="F:metal ion binding"/>
    <property type="evidence" value="ECO:0007669"/>
    <property type="project" value="UniProtKB-UniRule"/>
</dbReference>
<dbReference type="CDD" id="cd01171">
    <property type="entry name" value="YXKO-related"/>
    <property type="match status" value="1"/>
</dbReference>
<dbReference type="InterPro" id="IPR030677">
    <property type="entry name" value="Nnr"/>
</dbReference>
<comment type="catalytic activity">
    <reaction evidence="2 18 19">
        <text>(6R)-NADPHX = (6S)-NADPHX</text>
        <dbReference type="Rhea" id="RHEA:32227"/>
        <dbReference type="ChEBI" id="CHEBI:64076"/>
        <dbReference type="ChEBI" id="CHEBI:64077"/>
        <dbReference type="EC" id="5.1.99.6"/>
    </reaction>
</comment>
<evidence type="ECO:0000313" key="22">
    <source>
        <dbReference type="EMBL" id="GHF28775.1"/>
    </source>
</evidence>
<protein>
    <recommendedName>
        <fullName evidence="19">Bifunctional NAD(P)H-hydrate repair enzyme</fullName>
    </recommendedName>
    <alternativeName>
        <fullName evidence="19">Nicotinamide nucleotide repair protein</fullName>
    </alternativeName>
    <domain>
        <recommendedName>
            <fullName evidence="19">ADP-dependent (S)-NAD(P)H-hydrate dehydratase</fullName>
            <ecNumber evidence="19">4.2.1.136</ecNumber>
        </recommendedName>
        <alternativeName>
            <fullName evidence="19">ADP-dependent NAD(P)HX dehydratase</fullName>
        </alternativeName>
    </domain>
    <domain>
        <recommendedName>
            <fullName evidence="19">NAD(P)H-hydrate epimerase</fullName>
            <ecNumber evidence="19">5.1.99.6</ecNumber>
        </recommendedName>
    </domain>
</protein>
<evidence type="ECO:0000256" key="5">
    <source>
        <dbReference type="ARBA" id="ARBA00022723"/>
    </source>
</evidence>
<comment type="similarity">
    <text evidence="4 19">In the C-terminal section; belongs to the NnrD/CARKD family.</text>
</comment>
<evidence type="ECO:0000256" key="12">
    <source>
        <dbReference type="ARBA" id="ARBA00023239"/>
    </source>
</evidence>
<keyword evidence="5 18" id="KW-0479">Metal-binding</keyword>
<evidence type="ECO:0000256" key="9">
    <source>
        <dbReference type="ARBA" id="ARBA00022958"/>
    </source>
</evidence>
<dbReference type="GO" id="GO:0110051">
    <property type="term" value="P:metabolite repair"/>
    <property type="evidence" value="ECO:0007669"/>
    <property type="project" value="TreeGrafter"/>
</dbReference>
<dbReference type="PANTHER" id="PTHR12592:SF0">
    <property type="entry name" value="ATP-DEPENDENT (S)-NAD(P)H-HYDRATE DEHYDRATASE"/>
    <property type="match status" value="1"/>
</dbReference>
<feature type="binding site" evidence="18">
    <location>
        <position position="129"/>
    </location>
    <ligand>
        <name>K(+)</name>
        <dbReference type="ChEBI" id="CHEBI:29103"/>
    </ligand>
</feature>
<accession>A0A919AWP2</accession>
<feature type="binding site" evidence="18">
    <location>
        <begin position="133"/>
        <end position="139"/>
    </location>
    <ligand>
        <name>(6S)-NADPHX</name>
        <dbReference type="ChEBI" id="CHEBI:64076"/>
    </ligand>
</feature>
<keyword evidence="23" id="KW-1185">Reference proteome</keyword>
<dbReference type="PIRSF" id="PIRSF017184">
    <property type="entry name" value="Nnr"/>
    <property type="match status" value="1"/>
</dbReference>
<evidence type="ECO:0000256" key="10">
    <source>
        <dbReference type="ARBA" id="ARBA00023027"/>
    </source>
</evidence>
<dbReference type="NCBIfam" id="TIGR00197">
    <property type="entry name" value="yjeF_nterm"/>
    <property type="match status" value="1"/>
</dbReference>
<evidence type="ECO:0000259" key="20">
    <source>
        <dbReference type="PROSITE" id="PS51383"/>
    </source>
</evidence>
<feature type="binding site" evidence="17">
    <location>
        <position position="444"/>
    </location>
    <ligand>
        <name>AMP</name>
        <dbReference type="ChEBI" id="CHEBI:456215"/>
    </ligand>
</feature>
<dbReference type="NCBIfam" id="TIGR00196">
    <property type="entry name" value="yjeF_cterm"/>
    <property type="match status" value="1"/>
</dbReference>
<evidence type="ECO:0000256" key="7">
    <source>
        <dbReference type="ARBA" id="ARBA00022840"/>
    </source>
</evidence>
<dbReference type="InterPro" id="IPR017953">
    <property type="entry name" value="Carbohydrate_kinase_pred_CS"/>
</dbReference>
<keyword evidence="9 18" id="KW-0630">Potassium</keyword>
<keyword evidence="11 18" id="KW-0413">Isomerase</keyword>
<evidence type="ECO:0000256" key="14">
    <source>
        <dbReference type="ARBA" id="ARBA00025153"/>
    </source>
</evidence>
<dbReference type="InterPro" id="IPR000631">
    <property type="entry name" value="CARKD"/>
</dbReference>
<feature type="binding site" evidence="18">
    <location>
        <position position="69"/>
    </location>
    <ligand>
        <name>K(+)</name>
        <dbReference type="ChEBI" id="CHEBI:29103"/>
    </ligand>
</feature>
<evidence type="ECO:0000256" key="17">
    <source>
        <dbReference type="HAMAP-Rule" id="MF_01965"/>
    </source>
</evidence>
<feature type="binding site" evidence="18">
    <location>
        <begin position="68"/>
        <end position="72"/>
    </location>
    <ligand>
        <name>(6S)-NADPHX</name>
        <dbReference type="ChEBI" id="CHEBI:64076"/>
    </ligand>
</feature>
<evidence type="ECO:0000256" key="13">
    <source>
        <dbReference type="ARBA" id="ARBA00023268"/>
    </source>
</evidence>
<evidence type="ECO:0000256" key="1">
    <source>
        <dbReference type="ARBA" id="ARBA00000013"/>
    </source>
</evidence>
<dbReference type="PANTHER" id="PTHR12592">
    <property type="entry name" value="ATP-DEPENDENT (S)-NAD(P)H-HYDRATE DEHYDRATASE FAMILY MEMBER"/>
    <property type="match status" value="1"/>
</dbReference>
<comment type="catalytic activity">
    <reaction evidence="16 17 19">
        <text>(6S)-NADPHX + ADP = AMP + phosphate + NADPH + H(+)</text>
        <dbReference type="Rhea" id="RHEA:32235"/>
        <dbReference type="ChEBI" id="CHEBI:15378"/>
        <dbReference type="ChEBI" id="CHEBI:43474"/>
        <dbReference type="ChEBI" id="CHEBI:57783"/>
        <dbReference type="ChEBI" id="CHEBI:64076"/>
        <dbReference type="ChEBI" id="CHEBI:456215"/>
        <dbReference type="ChEBI" id="CHEBI:456216"/>
        <dbReference type="EC" id="4.2.1.136"/>
    </reaction>
</comment>
<comment type="subunit">
    <text evidence="17">Homotetramer.</text>
</comment>
<evidence type="ECO:0000256" key="11">
    <source>
        <dbReference type="ARBA" id="ARBA00023235"/>
    </source>
</evidence>
<comment type="similarity">
    <text evidence="3 19">In the N-terminal section; belongs to the NnrE/AIBP family.</text>
</comment>
<evidence type="ECO:0000256" key="19">
    <source>
        <dbReference type="PIRNR" id="PIRNR017184"/>
    </source>
</evidence>
<comment type="catalytic activity">
    <reaction evidence="1 18 19">
        <text>(6R)-NADHX = (6S)-NADHX</text>
        <dbReference type="Rhea" id="RHEA:32215"/>
        <dbReference type="ChEBI" id="CHEBI:64074"/>
        <dbReference type="ChEBI" id="CHEBI:64075"/>
        <dbReference type="EC" id="5.1.99.6"/>
    </reaction>
</comment>
<keyword evidence="6 17" id="KW-0547">Nucleotide-binding</keyword>
<evidence type="ECO:0000256" key="4">
    <source>
        <dbReference type="ARBA" id="ARBA00009524"/>
    </source>
</evidence>
<dbReference type="EMBL" id="BNCI01000002">
    <property type="protein sequence ID" value="GHF28775.1"/>
    <property type="molecule type" value="Genomic_DNA"/>
</dbReference>
<feature type="binding site" evidence="17">
    <location>
        <position position="330"/>
    </location>
    <ligand>
        <name>(6S)-NADPHX</name>
        <dbReference type="ChEBI" id="CHEBI:64076"/>
    </ligand>
</feature>
<dbReference type="Gene3D" id="3.40.50.10260">
    <property type="entry name" value="YjeF N-terminal domain"/>
    <property type="match status" value="1"/>
</dbReference>
<feature type="binding site" evidence="17">
    <location>
        <position position="381"/>
    </location>
    <ligand>
        <name>(6S)-NADPHX</name>
        <dbReference type="ChEBI" id="CHEBI:64076"/>
    </ligand>
</feature>
<comment type="function">
    <text evidence="18">Catalyzes the epimerization of the S- and R-forms of NAD(P)HX, a damaged form of NAD(P)H that is a result of enzymatic or heat-dependent hydration. This is a prerequisite for the S-specific NAD(P)H-hydrate dehydratase to allow the repair of both epimers of NAD(P)HX.</text>
</comment>
<evidence type="ECO:0000256" key="15">
    <source>
        <dbReference type="ARBA" id="ARBA00048238"/>
    </source>
</evidence>
<proteinExistence type="inferred from homology"/>
<evidence type="ECO:0000256" key="6">
    <source>
        <dbReference type="ARBA" id="ARBA00022741"/>
    </source>
</evidence>
<dbReference type="InterPro" id="IPR036652">
    <property type="entry name" value="YjeF_N_dom_sf"/>
</dbReference>
<keyword evidence="8 17" id="KW-0521">NADP</keyword>
<dbReference type="GO" id="GO:0046496">
    <property type="term" value="P:nicotinamide nucleotide metabolic process"/>
    <property type="evidence" value="ECO:0007669"/>
    <property type="project" value="UniProtKB-UniRule"/>
</dbReference>
<comment type="cofactor">
    <cofactor evidence="17">
        <name>Mg(2+)</name>
        <dbReference type="ChEBI" id="CHEBI:18420"/>
    </cofactor>
</comment>
<reference evidence="22" key="1">
    <citation type="journal article" date="2014" name="Int. J. Syst. Evol. Microbiol.">
        <title>Complete genome sequence of Corynebacterium casei LMG S-19264T (=DSM 44701T), isolated from a smear-ripened cheese.</title>
        <authorList>
            <consortium name="US DOE Joint Genome Institute (JGI-PGF)"/>
            <person name="Walter F."/>
            <person name="Albersmeier A."/>
            <person name="Kalinowski J."/>
            <person name="Ruckert C."/>
        </authorList>
    </citation>
    <scope>NUCLEOTIDE SEQUENCE</scope>
    <source>
        <strain evidence="22">KCTC 42590</strain>
    </source>
</reference>
<dbReference type="GO" id="GO:0005524">
    <property type="term" value="F:ATP binding"/>
    <property type="evidence" value="ECO:0007669"/>
    <property type="project" value="UniProtKB-UniRule"/>
</dbReference>
<feature type="binding site" evidence="17">
    <location>
        <position position="445"/>
    </location>
    <ligand>
        <name>(6S)-NADPHX</name>
        <dbReference type="ChEBI" id="CHEBI:64076"/>
    </ligand>
</feature>
<dbReference type="AlphaFoldDB" id="A0A919AWP2"/>
<evidence type="ECO:0000256" key="18">
    <source>
        <dbReference type="HAMAP-Rule" id="MF_01966"/>
    </source>
</evidence>
<dbReference type="GO" id="GO:0052856">
    <property type="term" value="F:NAD(P)HX epimerase activity"/>
    <property type="evidence" value="ECO:0007669"/>
    <property type="project" value="UniProtKB-UniRule"/>
</dbReference>
<dbReference type="RefSeq" id="WP_191253458.1">
    <property type="nucleotide sequence ID" value="NZ_BNCI01000002.1"/>
</dbReference>
<dbReference type="Proteomes" id="UP000630923">
    <property type="component" value="Unassembled WGS sequence"/>
</dbReference>
<evidence type="ECO:0000259" key="21">
    <source>
        <dbReference type="PROSITE" id="PS51385"/>
    </source>
</evidence>
<comment type="function">
    <text evidence="17">Catalyzes the dehydration of the S-form of NAD(P)HX at the expense of ADP, which is converted to AMP. Together with NAD(P)HX epimerase, which catalyzes the epimerization of the S- and R-forms, the enzyme allows the repair of both epimers of NAD(P)HX, a damaged form of NAD(P)H that is a result of enzymatic or heat-dependent hydration.</text>
</comment>
<evidence type="ECO:0000256" key="2">
    <source>
        <dbReference type="ARBA" id="ARBA00000909"/>
    </source>
</evidence>
<comment type="similarity">
    <text evidence="18">Belongs to the NnrE/AIBP family.</text>
</comment>
<feature type="binding site" evidence="17">
    <location>
        <position position="267"/>
    </location>
    <ligand>
        <name>(6S)-NADPHX</name>
        <dbReference type="ChEBI" id="CHEBI:64076"/>
    </ligand>
</feature>
<organism evidence="22 23">
    <name type="scientific">Kordiimonas sediminis</name>
    <dbReference type="NCBI Taxonomy" id="1735581"/>
    <lineage>
        <taxon>Bacteria</taxon>
        <taxon>Pseudomonadati</taxon>
        <taxon>Pseudomonadota</taxon>
        <taxon>Alphaproteobacteria</taxon>
        <taxon>Kordiimonadales</taxon>
        <taxon>Kordiimonadaceae</taxon>
        <taxon>Kordiimonas</taxon>
    </lineage>
</organism>
<gene>
    <name evidence="17" type="primary">nnrD</name>
    <name evidence="18" type="synonym">nnrE</name>
    <name evidence="22" type="ORF">GCM10017044_25030</name>
</gene>
<dbReference type="SUPFAM" id="SSF64153">
    <property type="entry name" value="YjeF N-terminal domain-like"/>
    <property type="match status" value="1"/>
</dbReference>
<dbReference type="Gene3D" id="3.40.1190.20">
    <property type="match status" value="1"/>
</dbReference>
<dbReference type="EC" id="5.1.99.6" evidence="19"/>
<keyword evidence="10 17" id="KW-0520">NAD</keyword>
<dbReference type="Pfam" id="PF03853">
    <property type="entry name" value="YjeF_N"/>
    <property type="match status" value="1"/>
</dbReference>
<dbReference type="PROSITE" id="PS51385">
    <property type="entry name" value="YJEF_N"/>
    <property type="match status" value="1"/>
</dbReference>
<keyword evidence="7 17" id="KW-0067">ATP-binding</keyword>
<sequence length="497" mass="52082">MGLDPRLPESHILLSPHQMYAADTWAMQNGTSGITLMERAGKSVAEVATEMMPHNGDGTIIVLCGPGNNGGDGYVAARYLAEWGYTVSVMPISDIMALKGDAAIMARPWIGRTRPMDLNALKSADLVIDAMFGAGLDRDIEGDIAAVIEAVNEGSAVVLAVDLPSGLSGATGQVQGTAIQADTSVTFFSYKPGHILTPGRYYSGGIDNIHVVDIGISRDCLADIQVNTYWNTASLWQGAVFHPGPSSHKYDRGHVLVLGGREPALGASRLASLAALRSGCGLSTLACPSESYSIQATALTDVMVRRYDSSFGLLSIMADKRINTIVAGPGLGVGEKTTETILAVLNERRRTVLDADALTSLARQMVQLSDYSGQDIVLTPHDGEFKKMFPDISLDDRLSAARQAARQTDCVIVLKGVSTIVAAPDGRASIASNAPAWLSVAGAGDVLAGIIAGVLAQGLPLFESVSYAVWLHGKSGEVAGRGLIASDLLPAIAKSLP</sequence>
<evidence type="ECO:0000313" key="23">
    <source>
        <dbReference type="Proteomes" id="UP000630923"/>
    </source>
</evidence>
<feature type="domain" description="YjeF N-terminal" evidence="21">
    <location>
        <begin position="19"/>
        <end position="222"/>
    </location>
</feature>